<keyword evidence="4 6" id="KW-0472">Membrane</keyword>
<dbReference type="OrthoDB" id="5967113at2759"/>
<dbReference type="GO" id="GO:0017046">
    <property type="term" value="F:peptide hormone binding"/>
    <property type="evidence" value="ECO:0007669"/>
    <property type="project" value="TreeGrafter"/>
</dbReference>
<evidence type="ECO:0000313" key="8">
    <source>
        <dbReference type="EMBL" id="CAF3773087.1"/>
    </source>
</evidence>
<feature type="non-terminal residue" evidence="7">
    <location>
        <position position="1"/>
    </location>
</feature>
<evidence type="ECO:0000256" key="6">
    <source>
        <dbReference type="SAM" id="Phobius"/>
    </source>
</evidence>
<dbReference type="InterPro" id="IPR000832">
    <property type="entry name" value="GPCR_2_secretin-like"/>
</dbReference>
<dbReference type="Pfam" id="PF00002">
    <property type="entry name" value="7tm_2"/>
    <property type="match status" value="1"/>
</dbReference>
<dbReference type="Gene3D" id="1.20.1070.10">
    <property type="entry name" value="Rhodopsin 7-helix transmembrane proteins"/>
    <property type="match status" value="1"/>
</dbReference>
<dbReference type="EMBL" id="CAJOBC010003225">
    <property type="protein sequence ID" value="CAF3773087.1"/>
    <property type="molecule type" value="Genomic_DNA"/>
</dbReference>
<dbReference type="PANTHER" id="PTHR45620:SF1">
    <property type="entry name" value="G-PROTEIN COUPLED RECEPTORS FAMILY 2 PROFILE 2 DOMAIN-CONTAINING PROTEIN"/>
    <property type="match status" value="1"/>
</dbReference>
<reference evidence="7" key="1">
    <citation type="submission" date="2021-02" db="EMBL/GenBank/DDBJ databases">
        <authorList>
            <person name="Nowell W R."/>
        </authorList>
    </citation>
    <scope>NUCLEOTIDE SEQUENCE</scope>
</reference>
<comment type="subcellular location">
    <subcellularLocation>
        <location evidence="1">Membrane</location>
        <topology evidence="1">Multi-pass membrane protein</topology>
    </subcellularLocation>
</comment>
<organism evidence="7 9">
    <name type="scientific">Didymodactylos carnosus</name>
    <dbReference type="NCBI Taxonomy" id="1234261"/>
    <lineage>
        <taxon>Eukaryota</taxon>
        <taxon>Metazoa</taxon>
        <taxon>Spiralia</taxon>
        <taxon>Gnathifera</taxon>
        <taxon>Rotifera</taxon>
        <taxon>Eurotatoria</taxon>
        <taxon>Bdelloidea</taxon>
        <taxon>Philodinida</taxon>
        <taxon>Philodinidae</taxon>
        <taxon>Didymodactylos</taxon>
    </lineage>
</organism>
<dbReference type="InterPro" id="IPR050332">
    <property type="entry name" value="GPCR_2"/>
</dbReference>
<dbReference type="GO" id="GO:0007188">
    <property type="term" value="P:adenylate cyclase-modulating G protein-coupled receptor signaling pathway"/>
    <property type="evidence" value="ECO:0007669"/>
    <property type="project" value="TreeGrafter"/>
</dbReference>
<keyword evidence="2 6" id="KW-0812">Transmembrane</keyword>
<evidence type="ECO:0000256" key="4">
    <source>
        <dbReference type="ARBA" id="ARBA00023136"/>
    </source>
</evidence>
<feature type="compositionally biased region" description="Basic and acidic residues" evidence="5">
    <location>
        <begin position="121"/>
        <end position="134"/>
    </location>
</feature>
<feature type="region of interest" description="Disordered" evidence="5">
    <location>
        <begin position="113"/>
        <end position="166"/>
    </location>
</feature>
<dbReference type="EMBL" id="CAJNOQ010003226">
    <property type="protein sequence ID" value="CAF1001710.1"/>
    <property type="molecule type" value="Genomic_DNA"/>
</dbReference>
<dbReference type="PRINTS" id="PR00249">
    <property type="entry name" value="GPCRSECRETIN"/>
</dbReference>
<gene>
    <name evidence="7" type="ORF">GPM918_LOCUS13794</name>
    <name evidence="8" type="ORF">SRO942_LOCUS13791</name>
</gene>
<sequence>RLTRSTLILIPLFGIHYFLFLWNTKPILNWKVLVFHLTVHTIFSSFQGLIIALIYTLINSEVQREICRSVDRFLLYHTPNWQQAAYFRNYINKFDDERIYSFGYQLTNYNRPQQDYLKNSDSSRKSSTNERDHALSSMKNSQCFNTNTDPNIPLINRSTSNIEERT</sequence>
<dbReference type="Proteomes" id="UP000663829">
    <property type="component" value="Unassembled WGS sequence"/>
</dbReference>
<evidence type="ECO:0000256" key="3">
    <source>
        <dbReference type="ARBA" id="ARBA00022989"/>
    </source>
</evidence>
<feature type="transmembrane region" description="Helical" evidence="6">
    <location>
        <begin position="6"/>
        <end position="22"/>
    </location>
</feature>
<evidence type="ECO:0000256" key="1">
    <source>
        <dbReference type="ARBA" id="ARBA00004141"/>
    </source>
</evidence>
<proteinExistence type="predicted"/>
<protein>
    <submittedName>
        <fullName evidence="7">Uncharacterized protein</fullName>
    </submittedName>
</protein>
<dbReference type="GO" id="GO:0005886">
    <property type="term" value="C:plasma membrane"/>
    <property type="evidence" value="ECO:0007669"/>
    <property type="project" value="TreeGrafter"/>
</dbReference>
<dbReference type="AlphaFoldDB" id="A0A814GW02"/>
<feature type="transmembrane region" description="Helical" evidence="6">
    <location>
        <begin position="34"/>
        <end position="58"/>
    </location>
</feature>
<keyword evidence="3 6" id="KW-1133">Transmembrane helix</keyword>
<dbReference type="Proteomes" id="UP000681722">
    <property type="component" value="Unassembled WGS sequence"/>
</dbReference>
<name>A0A814GW02_9BILA</name>
<feature type="compositionally biased region" description="Polar residues" evidence="5">
    <location>
        <begin position="137"/>
        <end position="166"/>
    </location>
</feature>
<keyword evidence="9" id="KW-1185">Reference proteome</keyword>
<dbReference type="PANTHER" id="PTHR45620">
    <property type="entry name" value="PDF RECEPTOR-LIKE PROTEIN-RELATED"/>
    <property type="match status" value="1"/>
</dbReference>
<accession>A0A814GW02</accession>
<evidence type="ECO:0000313" key="9">
    <source>
        <dbReference type="Proteomes" id="UP000663829"/>
    </source>
</evidence>
<evidence type="ECO:0000256" key="2">
    <source>
        <dbReference type="ARBA" id="ARBA00022692"/>
    </source>
</evidence>
<dbReference type="GO" id="GO:0008528">
    <property type="term" value="F:G protein-coupled peptide receptor activity"/>
    <property type="evidence" value="ECO:0007669"/>
    <property type="project" value="TreeGrafter"/>
</dbReference>
<evidence type="ECO:0000256" key="5">
    <source>
        <dbReference type="SAM" id="MobiDB-lite"/>
    </source>
</evidence>
<comment type="caution">
    <text evidence="7">The sequence shown here is derived from an EMBL/GenBank/DDBJ whole genome shotgun (WGS) entry which is preliminary data.</text>
</comment>
<evidence type="ECO:0000313" key="7">
    <source>
        <dbReference type="EMBL" id="CAF1001710.1"/>
    </source>
</evidence>